<dbReference type="EMBL" id="KB644413">
    <property type="protein sequence ID" value="EPS31560.1"/>
    <property type="molecule type" value="Genomic_DNA"/>
</dbReference>
<evidence type="ECO:0000313" key="3">
    <source>
        <dbReference type="Proteomes" id="UP000019376"/>
    </source>
</evidence>
<name>S7ZLN4_PENO1</name>
<proteinExistence type="predicted"/>
<dbReference type="AlphaFoldDB" id="S7ZLN4"/>
<feature type="compositionally biased region" description="Basic and acidic residues" evidence="1">
    <location>
        <begin position="1"/>
        <end position="22"/>
    </location>
</feature>
<dbReference type="HOGENOM" id="CLU_1816456_0_0_1"/>
<accession>S7ZLN4</accession>
<keyword evidence="3" id="KW-1185">Reference proteome</keyword>
<organism evidence="2 3">
    <name type="scientific">Penicillium oxalicum (strain 114-2 / CGMCC 5302)</name>
    <name type="common">Penicillium decumbens</name>
    <dbReference type="NCBI Taxonomy" id="933388"/>
    <lineage>
        <taxon>Eukaryota</taxon>
        <taxon>Fungi</taxon>
        <taxon>Dikarya</taxon>
        <taxon>Ascomycota</taxon>
        <taxon>Pezizomycotina</taxon>
        <taxon>Eurotiomycetes</taxon>
        <taxon>Eurotiomycetidae</taxon>
        <taxon>Eurotiales</taxon>
        <taxon>Aspergillaceae</taxon>
        <taxon>Penicillium</taxon>
    </lineage>
</organism>
<evidence type="ECO:0000313" key="2">
    <source>
        <dbReference type="EMBL" id="EPS31560.1"/>
    </source>
</evidence>
<evidence type="ECO:0000256" key="1">
    <source>
        <dbReference type="SAM" id="MobiDB-lite"/>
    </source>
</evidence>
<dbReference type="Proteomes" id="UP000019376">
    <property type="component" value="Unassembled WGS sequence"/>
</dbReference>
<reference evidence="2 3" key="1">
    <citation type="journal article" date="2013" name="PLoS ONE">
        <title>Genomic and secretomic analyses reveal unique features of the lignocellulolytic enzyme system of Penicillium decumbens.</title>
        <authorList>
            <person name="Liu G."/>
            <person name="Zhang L."/>
            <person name="Wei X."/>
            <person name="Zou G."/>
            <person name="Qin Y."/>
            <person name="Ma L."/>
            <person name="Li J."/>
            <person name="Zheng H."/>
            <person name="Wang S."/>
            <person name="Wang C."/>
            <person name="Xun L."/>
            <person name="Zhao G.-P."/>
            <person name="Zhou Z."/>
            <person name="Qu Y."/>
        </authorList>
    </citation>
    <scope>NUCLEOTIDE SEQUENCE [LARGE SCALE GENOMIC DNA]</scope>
    <source>
        <strain evidence="3">114-2 / CGMCC 5302</strain>
    </source>
</reference>
<sequence>MVEDRGNEPRLVREEHEPDETGKVPITERTNRRVTHAAPAQSSSETCADVPQSRASYESRVKSPTGTEESPRAPEWTVENAKALSGREEAAVSADVALHADIHPSCSSFFFVSSCARLTLLGLVSSGRETDDPIRSLVFPTL</sequence>
<feature type="region of interest" description="Disordered" evidence="1">
    <location>
        <begin position="1"/>
        <end position="76"/>
    </location>
</feature>
<protein>
    <submittedName>
        <fullName evidence="2">Uncharacterized protein</fullName>
    </submittedName>
</protein>
<gene>
    <name evidence="2" type="ORF">PDE_06515</name>
</gene>